<accession>X1EEG8</accession>
<feature type="non-terminal residue" evidence="1">
    <location>
        <position position="345"/>
    </location>
</feature>
<dbReference type="AlphaFoldDB" id="X1EEG8"/>
<protein>
    <recommendedName>
        <fullName evidence="2">DUF2334 domain-containing protein</fullName>
    </recommendedName>
</protein>
<evidence type="ECO:0008006" key="2">
    <source>
        <dbReference type="Google" id="ProtNLM"/>
    </source>
</evidence>
<sequence length="345" mass="39759">KKLGFKVYDKHSRDFDRISYRNYDFKLNPTDTSLVNIINPKKSKVLAWLVDNETRKKIPAIVNANDNFLYVSYLPLAIPYLDEPIPFFNALHETFGHHKKNSTVLLRLEDIHAGPSDFNLVSINEFLKQKSIPYHFGIIPVYVNPKENISMSILDNPELINILKSMQLNNGEVVLHGYTHQYDGETGIDYEFWDESKNKPVDGDSQEFARTRVVSALDILRKAKLNTDIWETPHYKASEVDYQVFKKIFPIVYDLGSGINVPFIFESGNTVFSPLDLGYVSSSEPADKIINNAKKIYDCFEDPSVSFFYHSYLFRDQELGKKSLGKIINSLRDTGYEFHSIYDLL</sequence>
<evidence type="ECO:0000313" key="1">
    <source>
        <dbReference type="EMBL" id="GAH18755.1"/>
    </source>
</evidence>
<dbReference type="EMBL" id="BARU01002834">
    <property type="protein sequence ID" value="GAH18755.1"/>
    <property type="molecule type" value="Genomic_DNA"/>
</dbReference>
<dbReference type="InterPro" id="IPR018763">
    <property type="entry name" value="DUF2334"/>
</dbReference>
<dbReference type="GO" id="GO:0005975">
    <property type="term" value="P:carbohydrate metabolic process"/>
    <property type="evidence" value="ECO:0007669"/>
    <property type="project" value="InterPro"/>
</dbReference>
<dbReference type="Pfam" id="PF10096">
    <property type="entry name" value="DUF2334"/>
    <property type="match status" value="1"/>
</dbReference>
<comment type="caution">
    <text evidence="1">The sequence shown here is derived from an EMBL/GenBank/DDBJ whole genome shotgun (WGS) entry which is preliminary data.</text>
</comment>
<feature type="non-terminal residue" evidence="1">
    <location>
        <position position="1"/>
    </location>
</feature>
<organism evidence="1">
    <name type="scientific">marine sediment metagenome</name>
    <dbReference type="NCBI Taxonomy" id="412755"/>
    <lineage>
        <taxon>unclassified sequences</taxon>
        <taxon>metagenomes</taxon>
        <taxon>ecological metagenomes</taxon>
    </lineage>
</organism>
<dbReference type="InterPro" id="IPR011330">
    <property type="entry name" value="Glyco_hydro/deAcase_b/a-brl"/>
</dbReference>
<reference evidence="1" key="1">
    <citation type="journal article" date="2014" name="Front. Microbiol.">
        <title>High frequency of phylogenetically diverse reductive dehalogenase-homologous genes in deep subseafloor sedimentary metagenomes.</title>
        <authorList>
            <person name="Kawai M."/>
            <person name="Futagami T."/>
            <person name="Toyoda A."/>
            <person name="Takaki Y."/>
            <person name="Nishi S."/>
            <person name="Hori S."/>
            <person name="Arai W."/>
            <person name="Tsubouchi T."/>
            <person name="Morono Y."/>
            <person name="Uchiyama I."/>
            <person name="Ito T."/>
            <person name="Fujiyama A."/>
            <person name="Inagaki F."/>
            <person name="Takami H."/>
        </authorList>
    </citation>
    <scope>NUCLEOTIDE SEQUENCE</scope>
    <source>
        <strain evidence="1">Expedition CK06-06</strain>
    </source>
</reference>
<dbReference type="SUPFAM" id="SSF88713">
    <property type="entry name" value="Glycoside hydrolase/deacetylase"/>
    <property type="match status" value="1"/>
</dbReference>
<gene>
    <name evidence="1" type="ORF">S03H2_06465</name>
</gene>
<name>X1EEG8_9ZZZZ</name>
<proteinExistence type="predicted"/>